<evidence type="ECO:0000256" key="1">
    <source>
        <dbReference type="ARBA" id="ARBA00003807"/>
    </source>
</evidence>
<keyword evidence="5" id="KW-0963">Cytoplasm</keyword>
<dbReference type="GO" id="GO:0031083">
    <property type="term" value="C:BLOC-1 complex"/>
    <property type="evidence" value="ECO:0007669"/>
    <property type="project" value="InterPro"/>
</dbReference>
<comment type="similarity">
    <text evidence="3">Belongs to the BLOC1S4 family.</text>
</comment>
<evidence type="ECO:0000256" key="5">
    <source>
        <dbReference type="ARBA" id="ARBA00022490"/>
    </source>
</evidence>
<protein>
    <recommendedName>
        <fullName evidence="4">Biogenesis of lysosome-related organelles complex 1 subunit CNL1</fullName>
    </recommendedName>
    <alternativeName>
        <fullName evidence="6">CNO-like protein 1</fullName>
    </alternativeName>
</protein>
<dbReference type="Proteomes" id="UP000250140">
    <property type="component" value="Unassembled WGS sequence"/>
</dbReference>
<dbReference type="PANTHER" id="PTHR39145">
    <property type="entry name" value="BIOGENESIS OF LYSOSOME-RELATED ORGANELLES COMPLEX 1 SUBUNIT CNL1"/>
    <property type="match status" value="1"/>
</dbReference>
<keyword evidence="8" id="KW-1185">Reference proteome</keyword>
<evidence type="ECO:0000256" key="2">
    <source>
        <dbReference type="ARBA" id="ARBA00004496"/>
    </source>
</evidence>
<evidence type="ECO:0000313" key="7">
    <source>
        <dbReference type="EMBL" id="OCL06277.1"/>
    </source>
</evidence>
<name>A0A8E2EWM3_9PEZI</name>
<dbReference type="GO" id="GO:0005737">
    <property type="term" value="C:cytoplasm"/>
    <property type="evidence" value="ECO:0007669"/>
    <property type="project" value="UniProtKB-SubCell"/>
</dbReference>
<proteinExistence type="inferred from homology"/>
<evidence type="ECO:0000313" key="8">
    <source>
        <dbReference type="Proteomes" id="UP000250140"/>
    </source>
</evidence>
<evidence type="ECO:0000256" key="3">
    <source>
        <dbReference type="ARBA" id="ARBA00007289"/>
    </source>
</evidence>
<comment type="function">
    <text evidence="1">Component of the biogenesis of lysosome-related organelles complex-1 (BLOC-1), a complex that is involved in endosomal cargo sorting.</text>
</comment>
<accession>A0A8E2EWM3</accession>
<dbReference type="OrthoDB" id="5424991at2759"/>
<gene>
    <name evidence="7" type="ORF">AOQ84DRAFT_343532</name>
</gene>
<dbReference type="PANTHER" id="PTHR39145:SF1">
    <property type="entry name" value="BIOGENESIS OF LYSOSOME-RELATED ORGANELLES COMPLEX 1 SUBUNIT CNL1"/>
    <property type="match status" value="1"/>
</dbReference>
<reference evidence="7 8" key="1">
    <citation type="journal article" date="2016" name="Nat. Commun.">
        <title>Ectomycorrhizal ecology is imprinted in the genome of the dominant symbiotic fungus Cenococcum geophilum.</title>
        <authorList>
            <consortium name="DOE Joint Genome Institute"/>
            <person name="Peter M."/>
            <person name="Kohler A."/>
            <person name="Ohm R.A."/>
            <person name="Kuo A."/>
            <person name="Krutzmann J."/>
            <person name="Morin E."/>
            <person name="Arend M."/>
            <person name="Barry K.W."/>
            <person name="Binder M."/>
            <person name="Choi C."/>
            <person name="Clum A."/>
            <person name="Copeland A."/>
            <person name="Grisel N."/>
            <person name="Haridas S."/>
            <person name="Kipfer T."/>
            <person name="LaButti K."/>
            <person name="Lindquist E."/>
            <person name="Lipzen A."/>
            <person name="Maire R."/>
            <person name="Meier B."/>
            <person name="Mihaltcheva S."/>
            <person name="Molinier V."/>
            <person name="Murat C."/>
            <person name="Poggeler S."/>
            <person name="Quandt C.A."/>
            <person name="Sperisen C."/>
            <person name="Tritt A."/>
            <person name="Tisserant E."/>
            <person name="Crous P.W."/>
            <person name="Henrissat B."/>
            <person name="Nehls U."/>
            <person name="Egli S."/>
            <person name="Spatafora J.W."/>
            <person name="Grigoriev I.V."/>
            <person name="Martin F.M."/>
        </authorList>
    </citation>
    <scope>NUCLEOTIDE SEQUENCE [LARGE SCALE GENOMIC DNA]</scope>
    <source>
        <strain evidence="7 8">CBS 207.34</strain>
    </source>
</reference>
<dbReference type="GO" id="GO:0007032">
    <property type="term" value="P:endosome organization"/>
    <property type="evidence" value="ECO:0007669"/>
    <property type="project" value="TreeGrafter"/>
</dbReference>
<dbReference type="InterPro" id="IPR034455">
    <property type="entry name" value="CNL1"/>
</dbReference>
<sequence>MDILLSQNIYNLPQNMNTYGRILLDPEGLQQLKSRFNCLLNSIQARWEILSEEARLTTVVCYDTGDISTLTVDERIRRFKMILGQMDELQVELNKVRRIGEIVRSWKARVDAFGDWA</sequence>
<dbReference type="EMBL" id="KV750099">
    <property type="protein sequence ID" value="OCL06277.1"/>
    <property type="molecule type" value="Genomic_DNA"/>
</dbReference>
<dbReference type="AlphaFoldDB" id="A0A8E2EWM3"/>
<evidence type="ECO:0000256" key="6">
    <source>
        <dbReference type="ARBA" id="ARBA00029995"/>
    </source>
</evidence>
<organism evidence="7 8">
    <name type="scientific">Glonium stellatum</name>
    <dbReference type="NCBI Taxonomy" id="574774"/>
    <lineage>
        <taxon>Eukaryota</taxon>
        <taxon>Fungi</taxon>
        <taxon>Dikarya</taxon>
        <taxon>Ascomycota</taxon>
        <taxon>Pezizomycotina</taxon>
        <taxon>Dothideomycetes</taxon>
        <taxon>Pleosporomycetidae</taxon>
        <taxon>Gloniales</taxon>
        <taxon>Gloniaceae</taxon>
        <taxon>Glonium</taxon>
    </lineage>
</organism>
<comment type="subcellular location">
    <subcellularLocation>
        <location evidence="2">Cytoplasm</location>
    </subcellularLocation>
</comment>
<evidence type="ECO:0000256" key="4">
    <source>
        <dbReference type="ARBA" id="ARBA00014971"/>
    </source>
</evidence>